<evidence type="ECO:0000313" key="2">
    <source>
        <dbReference type="Proteomes" id="UP000002059"/>
    </source>
</evidence>
<gene>
    <name evidence="1" type="ORF">PAAG_07360</name>
</gene>
<sequence length="62" mass="7143">MAPLFQNLQHGNTQVADYGVQRNCLTHLEKDQGMRRRIKLMLLISMEQDATHGTNSYPRVES</sequence>
<keyword evidence="2" id="KW-1185">Reference proteome</keyword>
<accession>C1H9B9</accession>
<protein>
    <submittedName>
        <fullName evidence="1">Uncharacterized protein</fullName>
    </submittedName>
</protein>
<name>C1H9B9_PARBA</name>
<dbReference type="RefSeq" id="XP_015700643.1">
    <property type="nucleotide sequence ID" value="XM_015846208.1"/>
</dbReference>
<dbReference type="HOGENOM" id="CLU_2904783_0_0_1"/>
<reference evidence="1 2" key="1">
    <citation type="journal article" date="2011" name="PLoS Genet.">
        <title>Comparative genomic analysis of human fungal pathogens causing paracoccidioidomycosis.</title>
        <authorList>
            <person name="Desjardins C.A."/>
            <person name="Champion M.D."/>
            <person name="Holder J.W."/>
            <person name="Muszewska A."/>
            <person name="Goldberg J."/>
            <person name="Bailao A.M."/>
            <person name="Brigido M.M."/>
            <person name="Ferreira M.E."/>
            <person name="Garcia A.M."/>
            <person name="Grynberg M."/>
            <person name="Gujja S."/>
            <person name="Heiman D.I."/>
            <person name="Henn M.R."/>
            <person name="Kodira C.D."/>
            <person name="Leon-Narvaez H."/>
            <person name="Longo L.V."/>
            <person name="Ma L.J."/>
            <person name="Malavazi I."/>
            <person name="Matsuo A.L."/>
            <person name="Morais F.V."/>
            <person name="Pereira M."/>
            <person name="Rodriguez-Brito S."/>
            <person name="Sakthikumar S."/>
            <person name="Salem-Izacc S.M."/>
            <person name="Sykes S.M."/>
            <person name="Teixeira M.M."/>
            <person name="Vallejo M.C."/>
            <person name="Walter M.E."/>
            <person name="Yandava C."/>
            <person name="Young S."/>
            <person name="Zeng Q."/>
            <person name="Zucker J."/>
            <person name="Felipe M.S."/>
            <person name="Goldman G.H."/>
            <person name="Haas B.J."/>
            <person name="McEwen J.G."/>
            <person name="Nino-Vega G."/>
            <person name="Puccia R."/>
            <person name="San-Blas G."/>
            <person name="Soares C.M."/>
            <person name="Birren B.W."/>
            <person name="Cuomo C.A."/>
        </authorList>
    </citation>
    <scope>NUCLEOTIDE SEQUENCE [LARGE SCALE GENOMIC DNA]</scope>
    <source>
        <strain evidence="2">ATCC MYA-826 / Pb01</strain>
    </source>
</reference>
<organism evidence="1 2">
    <name type="scientific">Paracoccidioides lutzii (strain ATCC MYA-826 / Pb01)</name>
    <name type="common">Paracoccidioides brasiliensis</name>
    <dbReference type="NCBI Taxonomy" id="502779"/>
    <lineage>
        <taxon>Eukaryota</taxon>
        <taxon>Fungi</taxon>
        <taxon>Dikarya</taxon>
        <taxon>Ascomycota</taxon>
        <taxon>Pezizomycotina</taxon>
        <taxon>Eurotiomycetes</taxon>
        <taxon>Eurotiomycetidae</taxon>
        <taxon>Onygenales</taxon>
        <taxon>Ajellomycetaceae</taxon>
        <taxon>Paracoccidioides</taxon>
    </lineage>
</organism>
<dbReference type="VEuPathDB" id="FungiDB:PAAG_07360"/>
<dbReference type="Proteomes" id="UP000002059">
    <property type="component" value="Partially assembled WGS sequence"/>
</dbReference>
<evidence type="ECO:0000313" key="1">
    <source>
        <dbReference type="EMBL" id="EEH36942.2"/>
    </source>
</evidence>
<proteinExistence type="predicted"/>
<dbReference type="EMBL" id="KN294014">
    <property type="protein sequence ID" value="EEH36942.2"/>
    <property type="molecule type" value="Genomic_DNA"/>
</dbReference>
<dbReference type="KEGG" id="pbl:PAAG_07360"/>
<dbReference type="GeneID" id="9094060"/>
<dbReference type="AlphaFoldDB" id="C1H9B9"/>